<dbReference type="GO" id="GO:0008237">
    <property type="term" value="F:metallopeptidase activity"/>
    <property type="evidence" value="ECO:0007669"/>
    <property type="project" value="InterPro"/>
</dbReference>
<dbReference type="EMBL" id="UOEU01000165">
    <property type="protein sequence ID" value="VAW31133.1"/>
    <property type="molecule type" value="Genomic_DNA"/>
</dbReference>
<evidence type="ECO:0000313" key="1">
    <source>
        <dbReference type="EMBL" id="VAW31133.1"/>
    </source>
</evidence>
<evidence type="ECO:0008006" key="2">
    <source>
        <dbReference type="Google" id="ProtNLM"/>
    </source>
</evidence>
<dbReference type="AlphaFoldDB" id="A0A3B0US71"/>
<reference evidence="1" key="1">
    <citation type="submission" date="2018-06" db="EMBL/GenBank/DDBJ databases">
        <authorList>
            <person name="Zhirakovskaya E."/>
        </authorList>
    </citation>
    <scope>NUCLEOTIDE SEQUENCE</scope>
</reference>
<dbReference type="SUPFAM" id="SSF55486">
    <property type="entry name" value="Metalloproteases ('zincins'), catalytic domain"/>
    <property type="match status" value="1"/>
</dbReference>
<gene>
    <name evidence="1" type="ORF">MNBD_CHLOROFLEXI01-4460</name>
</gene>
<organism evidence="1">
    <name type="scientific">hydrothermal vent metagenome</name>
    <dbReference type="NCBI Taxonomy" id="652676"/>
    <lineage>
        <taxon>unclassified sequences</taxon>
        <taxon>metagenomes</taxon>
        <taxon>ecological metagenomes</taxon>
    </lineage>
</organism>
<proteinExistence type="predicted"/>
<name>A0A3B0US71_9ZZZZ</name>
<accession>A0A3B0US71</accession>
<dbReference type="Gene3D" id="3.40.390.10">
    <property type="entry name" value="Collagenase (Catalytic Domain)"/>
    <property type="match status" value="1"/>
</dbReference>
<dbReference type="InterPro" id="IPR024079">
    <property type="entry name" value="MetalloPept_cat_dom_sf"/>
</dbReference>
<protein>
    <recommendedName>
        <fullName evidence="2">Peptidase M10 metallopeptidase domain-containing protein</fullName>
    </recommendedName>
</protein>
<sequence>MKKGIQLIVVSVALVVTISLIGVKLAHAWVVQNPKWDISSSTTVNYRANQLPTAFQNRLSDARWAWNGVSPARINLYRNDSSYGLRVYDGWIDGAGGYLGVATRYWPWNTYISWATIKVETNESWYTGTGSPGATEIDLQSLLTHELGHGVAILHTNVSCTGTSRPTMCSGQPVGTNYMRSLESDDQGALNYLYP</sequence>